<feature type="transmembrane region" description="Helical" evidence="1">
    <location>
        <begin position="31"/>
        <end position="54"/>
    </location>
</feature>
<dbReference type="EMBL" id="JACEFF010000057">
    <property type="protein sequence ID" value="KAH9645126.1"/>
    <property type="molecule type" value="Genomic_DNA"/>
</dbReference>
<evidence type="ECO:0000313" key="2">
    <source>
        <dbReference type="EMBL" id="KAH9645126.1"/>
    </source>
</evidence>
<name>A0A922MYR5_SPOEX</name>
<dbReference type="Proteomes" id="UP000814243">
    <property type="component" value="Unassembled WGS sequence"/>
</dbReference>
<gene>
    <name evidence="2" type="ORF">HF086_005671</name>
</gene>
<evidence type="ECO:0000313" key="3">
    <source>
        <dbReference type="Proteomes" id="UP000814243"/>
    </source>
</evidence>
<comment type="caution">
    <text evidence="2">The sequence shown here is derived from an EMBL/GenBank/DDBJ whole genome shotgun (WGS) entry which is preliminary data.</text>
</comment>
<feature type="transmembrane region" description="Helical" evidence="1">
    <location>
        <begin position="74"/>
        <end position="96"/>
    </location>
</feature>
<evidence type="ECO:0000256" key="1">
    <source>
        <dbReference type="SAM" id="Phobius"/>
    </source>
</evidence>
<proteinExistence type="predicted"/>
<reference evidence="2" key="1">
    <citation type="journal article" date="2021" name="G3 (Bethesda)">
        <title>Genome and transcriptome analysis of the beet armyworm Spodoptera exigua reveals targets for pest control. .</title>
        <authorList>
            <person name="Simon S."/>
            <person name="Breeschoten T."/>
            <person name="Jansen H.J."/>
            <person name="Dirks R.P."/>
            <person name="Schranz M.E."/>
            <person name="Ros V.I.D."/>
        </authorList>
    </citation>
    <scope>NUCLEOTIDE SEQUENCE</scope>
    <source>
        <strain evidence="2">TB_SE_WUR_2020</strain>
    </source>
</reference>
<accession>A0A922MYR5</accession>
<organism evidence="2 3">
    <name type="scientific">Spodoptera exigua</name>
    <name type="common">Beet armyworm</name>
    <name type="synonym">Noctua fulgens</name>
    <dbReference type="NCBI Taxonomy" id="7107"/>
    <lineage>
        <taxon>Eukaryota</taxon>
        <taxon>Metazoa</taxon>
        <taxon>Ecdysozoa</taxon>
        <taxon>Arthropoda</taxon>
        <taxon>Hexapoda</taxon>
        <taxon>Insecta</taxon>
        <taxon>Pterygota</taxon>
        <taxon>Neoptera</taxon>
        <taxon>Endopterygota</taxon>
        <taxon>Lepidoptera</taxon>
        <taxon>Glossata</taxon>
        <taxon>Ditrysia</taxon>
        <taxon>Noctuoidea</taxon>
        <taxon>Noctuidae</taxon>
        <taxon>Amphipyrinae</taxon>
        <taxon>Spodoptera</taxon>
    </lineage>
</organism>
<keyword evidence="1" id="KW-1133">Transmembrane helix</keyword>
<sequence length="167" mass="19052">MEGLPVTERIKLALDFNKCCFCVNLRLGSIIIAYFNLFSNFVTIQLFLLSWLLADWKAIMSKKNDELDTYTKTVIIVVIVTSIMYIPITVICLIGLHRNISHFVNVYLLYTLIYIVVVIFLLIGCLITGHADIGFVLWALISINCSEEEEEAMCHGYLAKTTRQCVF</sequence>
<keyword evidence="1" id="KW-0472">Membrane</keyword>
<feature type="transmembrane region" description="Helical" evidence="1">
    <location>
        <begin position="108"/>
        <end position="141"/>
    </location>
</feature>
<protein>
    <submittedName>
        <fullName evidence="2">Uncharacterized protein</fullName>
    </submittedName>
</protein>
<keyword evidence="1" id="KW-0812">Transmembrane</keyword>
<dbReference type="AlphaFoldDB" id="A0A922MYR5"/>